<feature type="compositionally biased region" description="Low complexity" evidence="6">
    <location>
        <begin position="224"/>
        <end position="233"/>
    </location>
</feature>
<reference evidence="8 9" key="1">
    <citation type="journal article" date="2023" name="Insect Mol. Biol.">
        <title>Genome sequencing provides insights into the evolution of gene families encoding plant cell wall-degrading enzymes in longhorned beetles.</title>
        <authorList>
            <person name="Shin N.R."/>
            <person name="Okamura Y."/>
            <person name="Kirsch R."/>
            <person name="Pauchet Y."/>
        </authorList>
    </citation>
    <scope>NUCLEOTIDE SEQUENCE [LARGE SCALE GENOMIC DNA]</scope>
    <source>
        <strain evidence="8">EAD_L_NR</strain>
    </source>
</reference>
<dbReference type="PANTHER" id="PTHR37984">
    <property type="entry name" value="PROTEIN CBG26694"/>
    <property type="match status" value="1"/>
</dbReference>
<keyword evidence="9" id="KW-1185">Reference proteome</keyword>
<evidence type="ECO:0000256" key="6">
    <source>
        <dbReference type="SAM" id="MobiDB-lite"/>
    </source>
</evidence>
<keyword evidence="4" id="KW-0255">Endonuclease</keyword>
<evidence type="ECO:0000313" key="9">
    <source>
        <dbReference type="Proteomes" id="UP001159042"/>
    </source>
</evidence>
<dbReference type="Proteomes" id="UP001159042">
    <property type="component" value="Unassembled WGS sequence"/>
</dbReference>
<comment type="caution">
    <text evidence="8">The sequence shown here is derived from an EMBL/GenBank/DDBJ whole genome shotgun (WGS) entry which is preliminary data.</text>
</comment>
<keyword evidence="1" id="KW-0808">Transferase</keyword>
<dbReference type="PANTHER" id="PTHR37984:SF5">
    <property type="entry name" value="PROTEIN NYNRIN-LIKE"/>
    <property type="match status" value="1"/>
</dbReference>
<dbReference type="PROSITE" id="PS50158">
    <property type="entry name" value="ZF_CCHC"/>
    <property type="match status" value="1"/>
</dbReference>
<gene>
    <name evidence="8" type="ORF">NQ315_005743</name>
</gene>
<feature type="region of interest" description="Disordered" evidence="6">
    <location>
        <begin position="193"/>
        <end position="245"/>
    </location>
</feature>
<keyword evidence="3" id="KW-0540">Nuclease</keyword>
<name>A0AAV8VE82_9CUCU</name>
<dbReference type="SUPFAM" id="SSF50630">
    <property type="entry name" value="Acid proteases"/>
    <property type="match status" value="1"/>
</dbReference>
<feature type="region of interest" description="Disordered" evidence="6">
    <location>
        <begin position="472"/>
        <end position="500"/>
    </location>
</feature>
<feature type="compositionally biased region" description="Low complexity" evidence="6">
    <location>
        <begin position="204"/>
        <end position="215"/>
    </location>
</feature>
<proteinExistence type="predicted"/>
<dbReference type="AlphaFoldDB" id="A0AAV8VE82"/>
<dbReference type="InterPro" id="IPR021109">
    <property type="entry name" value="Peptidase_aspartic_dom_sf"/>
</dbReference>
<dbReference type="Gene3D" id="2.40.70.10">
    <property type="entry name" value="Acid Proteases"/>
    <property type="match status" value="1"/>
</dbReference>
<dbReference type="GO" id="GO:0016779">
    <property type="term" value="F:nucleotidyltransferase activity"/>
    <property type="evidence" value="ECO:0007669"/>
    <property type="project" value="UniProtKB-KW"/>
</dbReference>
<keyword evidence="5" id="KW-0479">Metal-binding</keyword>
<dbReference type="EMBL" id="JANEYG010000120">
    <property type="protein sequence ID" value="KAJ8912580.1"/>
    <property type="molecule type" value="Genomic_DNA"/>
</dbReference>
<keyword evidence="2" id="KW-0548">Nucleotidyltransferase</keyword>
<sequence length="500" mass="55404">MPLVGVQHTFDSDTDSWYVHKKQLEQLFIANAITNDNIKRAILLNGLSAKAYKLADNLVIPNTAETTEYAVLIRELDKHFDTQKLVMAERYNFYATRKNKNESYAGYLARLKDLAADCQFGNMLTKVLRDKFVAGLEAGPVLDKLLQQAEGTLTADSAVQLAQQTEMVSTGFGIQEGPAAVQIKKEPADIHHLASRRGGRAQHRGSGAVSASGRFSSGGGAGTRGRSSSTSSRGRWRQGRETSRQQQGMCRAKECVRCGGIHSEEECSYREFRCHKCGRKGHLRKMCRSKHVNFLNCTNSNDEATFDNNYVGSSSRYTESEYNNGLFHLSADCCKPLMVDVFLNGKKMQVELDSGAATSVCSEQMYLDYFRNIPLEEPNLDLVNYVGDKIVPIGKVTLDVEYSRSIHAVDFFVIKNGGPILLGRNFMHLFRVGLQQLNFLNASVDNLCECPSLQKEVGLVWVPGGIQGERAGHWHVSGQGNPQGPDLTERESWGSQCGPK</sequence>
<feature type="domain" description="CCHC-type" evidence="7">
    <location>
        <begin position="273"/>
        <end position="289"/>
    </location>
</feature>
<feature type="compositionally biased region" description="Basic residues" evidence="6">
    <location>
        <begin position="193"/>
        <end position="203"/>
    </location>
</feature>
<dbReference type="InterPro" id="IPR050951">
    <property type="entry name" value="Retrovirus_Pol_polyprotein"/>
</dbReference>
<evidence type="ECO:0000256" key="1">
    <source>
        <dbReference type="ARBA" id="ARBA00022679"/>
    </source>
</evidence>
<evidence type="ECO:0000313" key="8">
    <source>
        <dbReference type="EMBL" id="KAJ8912580.1"/>
    </source>
</evidence>
<evidence type="ECO:0000259" key="7">
    <source>
        <dbReference type="PROSITE" id="PS50158"/>
    </source>
</evidence>
<keyword evidence="4" id="KW-0378">Hydrolase</keyword>
<evidence type="ECO:0000256" key="3">
    <source>
        <dbReference type="ARBA" id="ARBA00022722"/>
    </source>
</evidence>
<evidence type="ECO:0000256" key="4">
    <source>
        <dbReference type="ARBA" id="ARBA00022759"/>
    </source>
</evidence>
<keyword evidence="5" id="KW-0863">Zinc-finger</keyword>
<keyword evidence="5" id="KW-0862">Zinc</keyword>
<dbReference type="GO" id="GO:0004519">
    <property type="term" value="F:endonuclease activity"/>
    <property type="evidence" value="ECO:0007669"/>
    <property type="project" value="UniProtKB-KW"/>
</dbReference>
<evidence type="ECO:0000256" key="5">
    <source>
        <dbReference type="PROSITE-ProRule" id="PRU00047"/>
    </source>
</evidence>
<dbReference type="GO" id="GO:0008270">
    <property type="term" value="F:zinc ion binding"/>
    <property type="evidence" value="ECO:0007669"/>
    <property type="project" value="UniProtKB-KW"/>
</dbReference>
<organism evidence="8 9">
    <name type="scientific">Exocentrus adspersus</name>
    <dbReference type="NCBI Taxonomy" id="1586481"/>
    <lineage>
        <taxon>Eukaryota</taxon>
        <taxon>Metazoa</taxon>
        <taxon>Ecdysozoa</taxon>
        <taxon>Arthropoda</taxon>
        <taxon>Hexapoda</taxon>
        <taxon>Insecta</taxon>
        <taxon>Pterygota</taxon>
        <taxon>Neoptera</taxon>
        <taxon>Endopterygota</taxon>
        <taxon>Coleoptera</taxon>
        <taxon>Polyphaga</taxon>
        <taxon>Cucujiformia</taxon>
        <taxon>Chrysomeloidea</taxon>
        <taxon>Cerambycidae</taxon>
        <taxon>Lamiinae</taxon>
        <taxon>Acanthocinini</taxon>
        <taxon>Exocentrus</taxon>
    </lineage>
</organism>
<protein>
    <recommendedName>
        <fullName evidence="7">CCHC-type domain-containing protein</fullName>
    </recommendedName>
</protein>
<accession>A0AAV8VE82</accession>
<dbReference type="InterPro" id="IPR001878">
    <property type="entry name" value="Znf_CCHC"/>
</dbReference>
<dbReference type="GO" id="GO:0003676">
    <property type="term" value="F:nucleic acid binding"/>
    <property type="evidence" value="ECO:0007669"/>
    <property type="project" value="InterPro"/>
</dbReference>
<evidence type="ECO:0000256" key="2">
    <source>
        <dbReference type="ARBA" id="ARBA00022695"/>
    </source>
</evidence>